<dbReference type="InterPro" id="IPR030960">
    <property type="entry name" value="DHQS/DOIS_N"/>
</dbReference>
<keyword evidence="4" id="KW-0520">NAD</keyword>
<proteinExistence type="predicted"/>
<organism evidence="7 8">
    <name type="scientific">Porphyridium purpureum</name>
    <name type="common">Red alga</name>
    <name type="synonym">Porphyridium cruentum</name>
    <dbReference type="NCBI Taxonomy" id="35688"/>
    <lineage>
        <taxon>Eukaryota</taxon>
        <taxon>Rhodophyta</taxon>
        <taxon>Bangiophyceae</taxon>
        <taxon>Porphyridiales</taxon>
        <taxon>Porphyridiaceae</taxon>
        <taxon>Porphyridium</taxon>
    </lineage>
</organism>
<dbReference type="CDD" id="cd08197">
    <property type="entry name" value="DOIS"/>
    <property type="match status" value="1"/>
</dbReference>
<dbReference type="PANTHER" id="PTHR43622">
    <property type="entry name" value="3-DEHYDROQUINATE SYNTHASE"/>
    <property type="match status" value="1"/>
</dbReference>
<keyword evidence="3" id="KW-0479">Metal-binding</keyword>
<evidence type="ECO:0000256" key="4">
    <source>
        <dbReference type="ARBA" id="ARBA00023027"/>
    </source>
</evidence>
<protein>
    <submittedName>
        <fullName evidence="7">2-deoxy-scyllo-inosose synthase</fullName>
    </submittedName>
</protein>
<keyword evidence="8" id="KW-1185">Reference proteome</keyword>
<reference evidence="8" key="1">
    <citation type="journal article" date="2019" name="Nat. Commun.">
        <title>Expansion of phycobilisome linker gene families in mesophilic red algae.</title>
        <authorList>
            <person name="Lee J."/>
            <person name="Kim D."/>
            <person name="Bhattacharya D."/>
            <person name="Yoon H.S."/>
        </authorList>
    </citation>
    <scope>NUCLEOTIDE SEQUENCE [LARGE SCALE GENOMIC DNA]</scope>
    <source>
        <strain evidence="8">CCMP 1328</strain>
    </source>
</reference>
<dbReference type="InterPro" id="IPR056179">
    <property type="entry name" value="DHQS_C"/>
</dbReference>
<evidence type="ECO:0000313" key="7">
    <source>
        <dbReference type="EMBL" id="KAA8492248.1"/>
    </source>
</evidence>
<evidence type="ECO:0000256" key="1">
    <source>
        <dbReference type="ARBA" id="ARBA00001911"/>
    </source>
</evidence>
<name>A0A5J4YLW7_PORPP</name>
<dbReference type="Pfam" id="PF01761">
    <property type="entry name" value="DHQ_synthase"/>
    <property type="match status" value="1"/>
</dbReference>
<comment type="cofactor">
    <cofactor evidence="2">
        <name>Co(2+)</name>
        <dbReference type="ChEBI" id="CHEBI:48828"/>
    </cofactor>
</comment>
<dbReference type="AlphaFoldDB" id="A0A5J4YLW7"/>
<accession>A0A5J4YLW7</accession>
<sequence length="428" mass="47242">MLTANNYNQNVHVVDKSALVEPAAGAVQQAPAIKQKKAPVTAHFGRYHKKMETDVIVKDGILRQFRHYARSVLPQESHLSKNYVVTDSIVDELYGDMVLCEMRAAGLNVDKLVMPADACDESGESSAEMHKSLSTLSWMIDSILDSGIDKHSCIVSLGGGVVNNLCGFLASSLYRGISLVHITTTMMGQADAAIDFKQAVNHPRGKNLVGSYYPACKVVCDPATLTTLSDRHLLNGLSECIKHAITQSPEMLEFILAGIHNMRDTKYLEAVVRMTVEHKAPTLTDYHASDFNEMCPQYGHAIGHAVEHLSWTPGYGPALLHGEAIAIGMCVSAEIAYIMDLCDESVVDKHYEIFEKAGLPVYIPSTMTLTEVLEKLTYDKHYLRCKPTMGLVTQIGNMHLDEENKCYGIKIDEEILNAGMEANIERRQ</sequence>
<feature type="domain" description="3-dehydroquinate synthase N-terminal" evidence="5">
    <location>
        <begin position="126"/>
        <end position="233"/>
    </location>
</feature>
<dbReference type="SUPFAM" id="SSF56796">
    <property type="entry name" value="Dehydroquinate synthase-like"/>
    <property type="match status" value="1"/>
</dbReference>
<evidence type="ECO:0000313" key="8">
    <source>
        <dbReference type="Proteomes" id="UP000324585"/>
    </source>
</evidence>
<dbReference type="Gene3D" id="3.40.50.1970">
    <property type="match status" value="1"/>
</dbReference>
<feature type="domain" description="3-dehydroquinate synthase C-terminal" evidence="6">
    <location>
        <begin position="236"/>
        <end position="381"/>
    </location>
</feature>
<dbReference type="InterPro" id="IPR050071">
    <property type="entry name" value="Dehydroquinate_synthase"/>
</dbReference>
<dbReference type="GO" id="GO:0046872">
    <property type="term" value="F:metal ion binding"/>
    <property type="evidence" value="ECO:0007669"/>
    <property type="project" value="UniProtKB-KW"/>
</dbReference>
<dbReference type="OMA" id="RIGEMHY"/>
<evidence type="ECO:0000259" key="6">
    <source>
        <dbReference type="Pfam" id="PF24621"/>
    </source>
</evidence>
<dbReference type="Gene3D" id="1.20.1090.10">
    <property type="entry name" value="Dehydroquinate synthase-like - alpha domain"/>
    <property type="match status" value="1"/>
</dbReference>
<gene>
    <name evidence="7" type="ORF">FVE85_3686</name>
</gene>
<evidence type="ECO:0000256" key="2">
    <source>
        <dbReference type="ARBA" id="ARBA00001941"/>
    </source>
</evidence>
<dbReference type="Proteomes" id="UP000324585">
    <property type="component" value="Unassembled WGS sequence"/>
</dbReference>
<dbReference type="PANTHER" id="PTHR43622:SF1">
    <property type="entry name" value="3-DEHYDROQUINATE SYNTHASE"/>
    <property type="match status" value="1"/>
</dbReference>
<evidence type="ECO:0000256" key="3">
    <source>
        <dbReference type="ARBA" id="ARBA00022723"/>
    </source>
</evidence>
<comment type="caution">
    <text evidence="7">The sequence shown here is derived from an EMBL/GenBank/DDBJ whole genome shotgun (WGS) entry which is preliminary data.</text>
</comment>
<dbReference type="Pfam" id="PF24621">
    <property type="entry name" value="DHQS_C"/>
    <property type="match status" value="1"/>
</dbReference>
<evidence type="ECO:0000259" key="5">
    <source>
        <dbReference type="Pfam" id="PF01761"/>
    </source>
</evidence>
<dbReference type="EMBL" id="VRMN01000010">
    <property type="protein sequence ID" value="KAA8492248.1"/>
    <property type="molecule type" value="Genomic_DNA"/>
</dbReference>
<dbReference type="OrthoDB" id="197068at2759"/>
<dbReference type="GO" id="GO:0003856">
    <property type="term" value="F:3-dehydroquinate synthase activity"/>
    <property type="evidence" value="ECO:0007669"/>
    <property type="project" value="TreeGrafter"/>
</dbReference>
<comment type="cofactor">
    <cofactor evidence="1">
        <name>NAD(+)</name>
        <dbReference type="ChEBI" id="CHEBI:57540"/>
    </cofactor>
</comment>